<dbReference type="GO" id="GO:0016787">
    <property type="term" value="F:hydrolase activity"/>
    <property type="evidence" value="ECO:0007669"/>
    <property type="project" value="UniProtKB-KW"/>
</dbReference>
<keyword evidence="2" id="KW-0378">Hydrolase</keyword>
<dbReference type="KEGG" id="bbet:F8237_03740"/>
<gene>
    <name evidence="2" type="ORF">F8237_03740</name>
</gene>
<dbReference type="EMBL" id="CP044543">
    <property type="protein sequence ID" value="QFI71555.1"/>
    <property type="molecule type" value="Genomic_DNA"/>
</dbReference>
<evidence type="ECO:0000313" key="3">
    <source>
        <dbReference type="Proteomes" id="UP000325641"/>
    </source>
</evidence>
<dbReference type="OrthoDB" id="9792386at2"/>
<dbReference type="FunFam" id="2.60.40.180:FF:000010">
    <property type="entry name" value="Hydroxyisourate hydrolase"/>
    <property type="match status" value="1"/>
</dbReference>
<dbReference type="InterPro" id="IPR036817">
    <property type="entry name" value="Transthyretin/HIU_hydrolase_sf"/>
</dbReference>
<dbReference type="AlphaFoldDB" id="A0A5P6P009"/>
<feature type="domain" description="Transthyretin/hydroxyisourate hydrolase" evidence="1">
    <location>
        <begin position="25"/>
        <end position="130"/>
    </location>
</feature>
<name>A0A5P6P009_9BRAD</name>
<dbReference type="InterPro" id="IPR023416">
    <property type="entry name" value="Transthyretin/HIU_hydrolase_d"/>
</dbReference>
<evidence type="ECO:0000313" key="2">
    <source>
        <dbReference type="EMBL" id="QFI71555.1"/>
    </source>
</evidence>
<accession>A0A5P6P009</accession>
<evidence type="ECO:0000259" key="1">
    <source>
        <dbReference type="Pfam" id="PF00576"/>
    </source>
</evidence>
<dbReference type="Gene3D" id="2.60.40.180">
    <property type="entry name" value="Transthyretin/hydroxyisourate hydrolase domain"/>
    <property type="match status" value="1"/>
</dbReference>
<dbReference type="PANTHER" id="PTHR10395">
    <property type="entry name" value="URICASE AND TRANSTHYRETIN-RELATED"/>
    <property type="match status" value="1"/>
</dbReference>
<dbReference type="SUPFAM" id="SSF49472">
    <property type="entry name" value="Transthyretin (synonym: prealbumin)"/>
    <property type="match status" value="1"/>
</dbReference>
<organism evidence="2 3">
    <name type="scientific">Bradyrhizobium betae</name>
    <dbReference type="NCBI Taxonomy" id="244734"/>
    <lineage>
        <taxon>Bacteria</taxon>
        <taxon>Pseudomonadati</taxon>
        <taxon>Pseudomonadota</taxon>
        <taxon>Alphaproteobacteria</taxon>
        <taxon>Hyphomicrobiales</taxon>
        <taxon>Nitrobacteraceae</taxon>
        <taxon>Bradyrhizobium</taxon>
    </lineage>
</organism>
<dbReference type="PANTHER" id="PTHR10395:SF7">
    <property type="entry name" value="5-HYDROXYISOURATE HYDROLASE"/>
    <property type="match status" value="1"/>
</dbReference>
<sequence length="131" mass="14646">MAERRCLRLPWRGTLRRNGTMAGGISIHAVDVASSRPAQGLRIEIWRIDPDSSRIADGRLGANGVLDHPVAQGAGVTAGEYEVLFHLGEFFADSDGFLTVTPFRFRIKHVDEHFHLPLKFTRWGYSLFRGA</sequence>
<reference evidence="3" key="1">
    <citation type="submission" date="2019-10" db="EMBL/GenBank/DDBJ databases">
        <title>Complete Genome Sequence of Bradyrhizobium betae type strain PL7HG1T.</title>
        <authorList>
            <person name="Bromfield E.S.P."/>
            <person name="Cloutier S."/>
        </authorList>
    </citation>
    <scope>NUCLEOTIDE SEQUENCE [LARGE SCALE GENOMIC DNA]</scope>
    <source>
        <strain evidence="3">PL7HG1</strain>
    </source>
</reference>
<dbReference type="Proteomes" id="UP000325641">
    <property type="component" value="Chromosome"/>
</dbReference>
<dbReference type="Pfam" id="PF00576">
    <property type="entry name" value="Transthyretin"/>
    <property type="match status" value="1"/>
</dbReference>
<protein>
    <submittedName>
        <fullName evidence="2">Hydroxyisourate hydrolase</fullName>
    </submittedName>
</protein>
<proteinExistence type="predicted"/>
<dbReference type="GO" id="GO:0006144">
    <property type="term" value="P:purine nucleobase metabolic process"/>
    <property type="evidence" value="ECO:0007669"/>
    <property type="project" value="TreeGrafter"/>
</dbReference>